<dbReference type="Gene3D" id="3.10.620.30">
    <property type="match status" value="1"/>
</dbReference>
<dbReference type="InterPro" id="IPR002931">
    <property type="entry name" value="Transglutaminase-like"/>
</dbReference>
<dbReference type="Pfam" id="PF01841">
    <property type="entry name" value="Transglut_core"/>
    <property type="match status" value="1"/>
</dbReference>
<feature type="domain" description="Transglutaminase-like" evidence="1">
    <location>
        <begin position="173"/>
        <end position="237"/>
    </location>
</feature>
<evidence type="ECO:0000313" key="3">
    <source>
        <dbReference type="Proteomes" id="UP000481033"/>
    </source>
</evidence>
<comment type="caution">
    <text evidence="2">The sequence shown here is derived from an EMBL/GenBank/DDBJ whole genome shotgun (WGS) entry which is preliminary data.</text>
</comment>
<evidence type="ECO:0000313" key="2">
    <source>
        <dbReference type="EMBL" id="NEZ57678.1"/>
    </source>
</evidence>
<dbReference type="AlphaFoldDB" id="A0A6M0RN35"/>
<accession>A0A6M0RN35</accession>
<evidence type="ECO:0000259" key="1">
    <source>
        <dbReference type="SMART" id="SM00460"/>
    </source>
</evidence>
<dbReference type="PANTHER" id="PTHR33490:SF1">
    <property type="entry name" value="SLL1233 PROTEIN"/>
    <property type="match status" value="1"/>
</dbReference>
<organism evidence="2 3">
    <name type="scientific">Adonisia turfae CCMR0081</name>
    <dbReference type="NCBI Taxonomy" id="2292702"/>
    <lineage>
        <taxon>Bacteria</taxon>
        <taxon>Bacillati</taxon>
        <taxon>Cyanobacteriota</taxon>
        <taxon>Adonisia</taxon>
        <taxon>Adonisia turfae</taxon>
    </lineage>
</organism>
<keyword evidence="3" id="KW-1185">Reference proteome</keyword>
<gene>
    <name evidence="2" type="ORF">DXZ20_18825</name>
</gene>
<dbReference type="Pfam" id="PF08379">
    <property type="entry name" value="Bact_transglu_N"/>
    <property type="match status" value="1"/>
</dbReference>
<proteinExistence type="predicted"/>
<dbReference type="InterPro" id="IPR038765">
    <property type="entry name" value="Papain-like_cys_pep_sf"/>
</dbReference>
<dbReference type="Proteomes" id="UP000481033">
    <property type="component" value="Unassembled WGS sequence"/>
</dbReference>
<dbReference type="RefSeq" id="WP_163699815.1">
    <property type="nucleotide sequence ID" value="NZ_QXHD01000004.1"/>
</dbReference>
<dbReference type="SMART" id="SM00460">
    <property type="entry name" value="TGc"/>
    <property type="match status" value="1"/>
</dbReference>
<dbReference type="EMBL" id="QXHD01000004">
    <property type="protein sequence ID" value="NEZ57678.1"/>
    <property type="molecule type" value="Genomic_DNA"/>
</dbReference>
<protein>
    <submittedName>
        <fullName evidence="2">Transglutaminase family protein</fullName>
    </submittedName>
</protein>
<dbReference type="PANTHER" id="PTHR33490">
    <property type="entry name" value="BLR5614 PROTEIN-RELATED"/>
    <property type="match status" value="1"/>
</dbReference>
<dbReference type="InterPro" id="IPR013589">
    <property type="entry name" value="Bac_transglu_N"/>
</dbReference>
<name>A0A6M0RN35_9CYAN</name>
<reference evidence="2 3" key="1">
    <citation type="journal article" date="2020" name="Microb. Ecol.">
        <title>Ecogenomics of the Marine Benthic Filamentous Cyanobacterium Adonisia.</title>
        <authorList>
            <person name="Walter J.M."/>
            <person name="Coutinho F.H."/>
            <person name="Leomil L."/>
            <person name="Hargreaves P.I."/>
            <person name="Campeao M.E."/>
            <person name="Vieira V.V."/>
            <person name="Silva B.S."/>
            <person name="Fistarol G.O."/>
            <person name="Salomon P.S."/>
            <person name="Sawabe T."/>
            <person name="Mino S."/>
            <person name="Hosokawa M."/>
            <person name="Miyashita H."/>
            <person name="Maruyama F."/>
            <person name="van Verk M.C."/>
            <person name="Dutilh B.E."/>
            <person name="Thompson C.C."/>
            <person name="Thompson F.L."/>
        </authorList>
    </citation>
    <scope>NUCLEOTIDE SEQUENCE [LARGE SCALE GENOMIC DNA]</scope>
    <source>
        <strain evidence="2 3">CCMR0081</strain>
    </source>
</reference>
<dbReference type="SUPFAM" id="SSF54001">
    <property type="entry name" value="Cysteine proteinases"/>
    <property type="match status" value="1"/>
</dbReference>
<sequence>MRYRIVHQTQYHYVEPVQLGLHLLRLQPRVDGSQRLHQFTCKVAPTPDKSTDWLDLEGNVCRQVQFADTPIATLTITSQCDVETLRSNPFDYLSPDWAMTAPLDYPQSVQRLVAPYLTSPCTHSPAVIDWAQQQLHQVDGNVGLFLTGLTQTIYQTCTYETRHHGPPWPAGVVLAKQRGSCRDFAVLFMAACRAVGLAARFVSGYQRGDADQTTHELHAWPEVYIPGGGWRGFDPTLGLAVADGHIALAAAVEPTQAAPITGRLQSGYLGQSTLTANIRLNVVDG</sequence>